<comment type="caution">
    <text evidence="6">The sequence shown here is derived from an EMBL/GenBank/DDBJ whole genome shotgun (WGS) entry which is preliminary data.</text>
</comment>
<proteinExistence type="inferred from homology"/>
<comment type="similarity">
    <text evidence="1 5">Belongs to the TCP-1 chaperonin family.</text>
</comment>
<dbReference type="EMBL" id="BAABKX010000013">
    <property type="protein sequence ID" value="GAA5052908.1"/>
    <property type="molecule type" value="Genomic_DNA"/>
</dbReference>
<reference evidence="6 7" key="1">
    <citation type="journal article" date="2019" name="Int. J. Syst. Evol. Microbiol.">
        <title>The Global Catalogue of Microorganisms (GCM) 10K type strain sequencing project: providing services to taxonomists for standard genome sequencing and annotation.</title>
        <authorList>
            <consortium name="The Broad Institute Genomics Platform"/>
            <consortium name="The Broad Institute Genome Sequencing Center for Infectious Disease"/>
            <person name="Wu L."/>
            <person name="Ma J."/>
        </authorList>
    </citation>
    <scope>NUCLEOTIDE SEQUENCE [LARGE SCALE GENOMIC DNA]</scope>
    <source>
        <strain evidence="6 7">JCM 17504</strain>
    </source>
</reference>
<dbReference type="SUPFAM" id="SSF54849">
    <property type="entry name" value="GroEL-intermediate domain like"/>
    <property type="match status" value="1"/>
</dbReference>
<dbReference type="PROSITE" id="PS00750">
    <property type="entry name" value="TCP1_1"/>
    <property type="match status" value="1"/>
</dbReference>
<keyword evidence="2 5" id="KW-0547">Nucleotide-binding</keyword>
<evidence type="ECO:0000313" key="7">
    <source>
        <dbReference type="Proteomes" id="UP001501729"/>
    </source>
</evidence>
<dbReference type="InterPro" id="IPR027409">
    <property type="entry name" value="GroEL-like_apical_dom_sf"/>
</dbReference>
<evidence type="ECO:0000313" key="6">
    <source>
        <dbReference type="EMBL" id="GAA5052908.1"/>
    </source>
</evidence>
<keyword evidence="3 5" id="KW-0067">ATP-binding</keyword>
<name>A0AAV3UIY8_9EURY</name>
<dbReference type="InterPro" id="IPR002194">
    <property type="entry name" value="Chaperonin_TCP-1_CS"/>
</dbReference>
<dbReference type="InterPro" id="IPR002423">
    <property type="entry name" value="Cpn60/GroEL/TCP-1"/>
</dbReference>
<dbReference type="GO" id="GO:0051082">
    <property type="term" value="F:unfolded protein binding"/>
    <property type="evidence" value="ECO:0007669"/>
    <property type="project" value="InterPro"/>
</dbReference>
<dbReference type="Pfam" id="PF00118">
    <property type="entry name" value="Cpn60_TCP1"/>
    <property type="match status" value="1"/>
</dbReference>
<dbReference type="InterPro" id="IPR027410">
    <property type="entry name" value="TCP-1-like_intermed_sf"/>
</dbReference>
<dbReference type="InterPro" id="IPR053374">
    <property type="entry name" value="TCP-1_chaperonin"/>
</dbReference>
<dbReference type="GO" id="GO:0140662">
    <property type="term" value="F:ATP-dependent protein folding chaperone"/>
    <property type="evidence" value="ECO:0007669"/>
    <property type="project" value="InterPro"/>
</dbReference>
<dbReference type="NCBIfam" id="NF041083">
    <property type="entry name" value="thermosome_beta"/>
    <property type="match status" value="1"/>
</dbReference>
<protein>
    <submittedName>
        <fullName evidence="6">Thermosome subunit beta</fullName>
    </submittedName>
</protein>
<gene>
    <name evidence="6" type="primary">thsB_2</name>
    <name evidence="6" type="ORF">GCM10025751_29550</name>
</gene>
<evidence type="ECO:0000256" key="5">
    <source>
        <dbReference type="RuleBase" id="RU004187"/>
    </source>
</evidence>
<dbReference type="Proteomes" id="UP001501729">
    <property type="component" value="Unassembled WGS sequence"/>
</dbReference>
<evidence type="ECO:0000256" key="1">
    <source>
        <dbReference type="ARBA" id="ARBA00008020"/>
    </source>
</evidence>
<dbReference type="SUPFAM" id="SSF52029">
    <property type="entry name" value="GroEL apical domain-like"/>
    <property type="match status" value="1"/>
</dbReference>
<dbReference type="Gene3D" id="3.50.7.10">
    <property type="entry name" value="GroEL"/>
    <property type="match status" value="1"/>
</dbReference>
<dbReference type="PRINTS" id="PR00304">
    <property type="entry name" value="TCOMPLEXTCP1"/>
</dbReference>
<keyword evidence="4 5" id="KW-0143">Chaperone</keyword>
<sequence length="495" mass="53086">MAAQAVAGMVRSTLGPDGRDKMVIDENGDVTITNDGATVLEKMTFNDPFGTMTAHVGFAQRSEVGDGTTTAIVIAGELIRGVRDLLSKGIHPSSIVAGFRTASSLACDKLELLSTSVEDKDDPLFEQAITSNLAGTISGTEGEALAGLIVDAFRQIDDFEEGDYAKRIAVTSRPGRRIGESEVRSGALIEKTPIVEDVPLEFDDASILLVDTPIEVDDSNRDLVADVSNPDRYQRFVDRDSSVCRRIVDRIAEAKVDAVFCQKSVDDEIAQLLAKEGIPITRFTPKPDIEFLARLFDSPIVSDLNAEIQNRTGQADISYTESQNTFYLKRNDASAVTLVLRGSTKMVADELERSITDAINFGGQLLSDGEVVPGAGAIEMELAESVRKSAVKQSGREQLAMETFADALERIPCILAENSGVDPLEVLTELRSAHDDGKTDAGINICSGKPTNAYASEIVDAAAVKRNAIISATEAANLVLKVDDVIPATELKTDS</sequence>
<dbReference type="GO" id="GO:0005524">
    <property type="term" value="F:ATP binding"/>
    <property type="evidence" value="ECO:0007669"/>
    <property type="project" value="UniProtKB-KW"/>
</dbReference>
<dbReference type="Gene3D" id="1.10.560.10">
    <property type="entry name" value="GroEL-like equatorial domain"/>
    <property type="match status" value="1"/>
</dbReference>
<dbReference type="Gene3D" id="3.30.260.10">
    <property type="entry name" value="TCP-1-like chaperonin intermediate domain"/>
    <property type="match status" value="1"/>
</dbReference>
<accession>A0AAV3UIY8</accession>
<organism evidence="6 7">
    <name type="scientific">Haladaptatus pallidirubidus</name>
    <dbReference type="NCBI Taxonomy" id="1008152"/>
    <lineage>
        <taxon>Archaea</taxon>
        <taxon>Methanobacteriati</taxon>
        <taxon>Methanobacteriota</taxon>
        <taxon>Stenosarchaea group</taxon>
        <taxon>Halobacteria</taxon>
        <taxon>Halobacteriales</taxon>
        <taxon>Haladaptataceae</taxon>
        <taxon>Haladaptatus</taxon>
    </lineage>
</organism>
<evidence type="ECO:0000256" key="2">
    <source>
        <dbReference type="ARBA" id="ARBA00022741"/>
    </source>
</evidence>
<dbReference type="AlphaFoldDB" id="A0AAV3UIY8"/>
<dbReference type="InterPro" id="IPR017998">
    <property type="entry name" value="Chaperone_TCP-1"/>
</dbReference>
<dbReference type="SUPFAM" id="SSF48592">
    <property type="entry name" value="GroEL equatorial domain-like"/>
    <property type="match status" value="1"/>
</dbReference>
<evidence type="ECO:0000256" key="3">
    <source>
        <dbReference type="ARBA" id="ARBA00022840"/>
    </source>
</evidence>
<dbReference type="GO" id="GO:0016887">
    <property type="term" value="F:ATP hydrolysis activity"/>
    <property type="evidence" value="ECO:0007669"/>
    <property type="project" value="InterPro"/>
</dbReference>
<keyword evidence="7" id="KW-1185">Reference proteome</keyword>
<dbReference type="InterPro" id="IPR027413">
    <property type="entry name" value="GROEL-like_equatorial_sf"/>
</dbReference>
<evidence type="ECO:0000256" key="4">
    <source>
        <dbReference type="ARBA" id="ARBA00023186"/>
    </source>
</evidence>
<dbReference type="PANTHER" id="PTHR11353">
    <property type="entry name" value="CHAPERONIN"/>
    <property type="match status" value="1"/>
</dbReference>